<keyword evidence="8" id="KW-1185">Reference proteome</keyword>
<dbReference type="RefSeq" id="WP_097115207.1">
    <property type="nucleotide sequence ID" value="NZ_CP083931.1"/>
</dbReference>
<feature type="region of interest" description="Disordered" evidence="5">
    <location>
        <begin position="90"/>
        <end position="135"/>
    </location>
</feature>
<dbReference type="InterPro" id="IPR052211">
    <property type="entry name" value="Cpx_auxiliary_protein"/>
</dbReference>
<dbReference type="Proteomes" id="UP000219669">
    <property type="component" value="Unassembled WGS sequence"/>
</dbReference>
<evidence type="ECO:0000313" key="8">
    <source>
        <dbReference type="Proteomes" id="UP000219669"/>
    </source>
</evidence>
<evidence type="ECO:0000256" key="4">
    <source>
        <dbReference type="ARBA" id="ARBA00022764"/>
    </source>
</evidence>
<feature type="region of interest" description="Disordered" evidence="5">
    <location>
        <begin position="153"/>
        <end position="179"/>
    </location>
</feature>
<feature type="chain" id="PRO_5012832086" evidence="6">
    <location>
        <begin position="21"/>
        <end position="179"/>
    </location>
</feature>
<protein>
    <submittedName>
        <fullName evidence="7">LTXXQ motif family protein</fullName>
    </submittedName>
</protein>
<evidence type="ECO:0000256" key="3">
    <source>
        <dbReference type="ARBA" id="ARBA00022729"/>
    </source>
</evidence>
<keyword evidence="4" id="KW-0574">Periplasm</keyword>
<name>A0A286ERS5_9NEIS</name>
<comment type="subcellular location">
    <subcellularLocation>
        <location evidence="1">Periplasm</location>
    </subcellularLocation>
</comment>
<accession>A0A286ERS5</accession>
<dbReference type="PANTHER" id="PTHR38102:SF1">
    <property type="entry name" value="PERIPLASMIC CHAPERONE SPY"/>
    <property type="match status" value="1"/>
</dbReference>
<organism evidence="7 8">
    <name type="scientific">Alysiella filiformis DSM 16848</name>
    <dbReference type="NCBI Taxonomy" id="1120981"/>
    <lineage>
        <taxon>Bacteria</taxon>
        <taxon>Pseudomonadati</taxon>
        <taxon>Pseudomonadota</taxon>
        <taxon>Betaproteobacteria</taxon>
        <taxon>Neisseriales</taxon>
        <taxon>Neisseriaceae</taxon>
        <taxon>Alysiella</taxon>
    </lineage>
</organism>
<dbReference type="GO" id="GO:0051082">
    <property type="term" value="F:unfolded protein binding"/>
    <property type="evidence" value="ECO:0007669"/>
    <property type="project" value="TreeGrafter"/>
</dbReference>
<evidence type="ECO:0000313" key="7">
    <source>
        <dbReference type="EMBL" id="SOD73631.1"/>
    </source>
</evidence>
<evidence type="ECO:0000256" key="1">
    <source>
        <dbReference type="ARBA" id="ARBA00004418"/>
    </source>
</evidence>
<feature type="signal peptide" evidence="6">
    <location>
        <begin position="1"/>
        <end position="20"/>
    </location>
</feature>
<dbReference type="Gene3D" id="1.20.120.1490">
    <property type="match status" value="1"/>
</dbReference>
<feature type="compositionally biased region" description="Basic and acidic residues" evidence="5">
    <location>
        <begin position="159"/>
        <end position="179"/>
    </location>
</feature>
<evidence type="ECO:0000256" key="5">
    <source>
        <dbReference type="SAM" id="MobiDB-lite"/>
    </source>
</evidence>
<sequence length="179" mass="20989">MKKLTALTVALMMSAGVAMAASHIEPAPMERGGKHHHGKMHGKKDGLPFGFAELNLSDEQKAKIKAIMEADRPQSPRNDEQKIAQWQKRMENQREQERNLMSHKHFDENAARKMIAQRQQEREQQRQQNGERELQMLKKRHAVFQVLTPEQQQQYQANQEKKMAEMAKRHAERPMFERK</sequence>
<dbReference type="AlphaFoldDB" id="A0A286ERS5"/>
<proteinExistence type="inferred from homology"/>
<dbReference type="OrthoDB" id="8613948at2"/>
<gene>
    <name evidence="7" type="ORF">SAMN02746062_02270</name>
</gene>
<dbReference type="Pfam" id="PF07813">
    <property type="entry name" value="LTXXQ"/>
    <property type="match status" value="1"/>
</dbReference>
<dbReference type="PIRSF" id="PIRSF034445">
    <property type="entry name" value="CpxP_Spy"/>
    <property type="match status" value="1"/>
</dbReference>
<feature type="compositionally biased region" description="Basic and acidic residues" evidence="5">
    <location>
        <begin position="119"/>
        <end position="135"/>
    </location>
</feature>
<dbReference type="GO" id="GO:0030288">
    <property type="term" value="C:outer membrane-bounded periplasmic space"/>
    <property type="evidence" value="ECO:0007669"/>
    <property type="project" value="TreeGrafter"/>
</dbReference>
<evidence type="ECO:0000256" key="6">
    <source>
        <dbReference type="SAM" id="SignalP"/>
    </source>
</evidence>
<comment type="similarity">
    <text evidence="2">Belongs to the CpxP/Spy family.</text>
</comment>
<feature type="compositionally biased region" description="Basic and acidic residues" evidence="5">
    <location>
        <begin position="90"/>
        <end position="111"/>
    </location>
</feature>
<dbReference type="InterPro" id="IPR012899">
    <property type="entry name" value="LTXXQ"/>
</dbReference>
<dbReference type="EMBL" id="OCNF01000034">
    <property type="protein sequence ID" value="SOD73631.1"/>
    <property type="molecule type" value="Genomic_DNA"/>
</dbReference>
<keyword evidence="3 6" id="KW-0732">Signal</keyword>
<evidence type="ECO:0000256" key="2">
    <source>
        <dbReference type="ARBA" id="ARBA00008441"/>
    </source>
</evidence>
<reference evidence="7 8" key="1">
    <citation type="submission" date="2017-09" db="EMBL/GenBank/DDBJ databases">
        <authorList>
            <person name="Ehlers B."/>
            <person name="Leendertz F.H."/>
        </authorList>
    </citation>
    <scope>NUCLEOTIDE SEQUENCE [LARGE SCALE GENOMIC DNA]</scope>
    <source>
        <strain evidence="7 8">DSM 16848</strain>
    </source>
</reference>
<dbReference type="PANTHER" id="PTHR38102">
    <property type="entry name" value="PERIPLASMIC CHAPERONE SPY"/>
    <property type="match status" value="1"/>
</dbReference>